<dbReference type="KEGG" id="dfn:CVE23_17950"/>
<reference evidence="2" key="1">
    <citation type="journal article" date="2018" name="Genome Announc.">
        <title>Complete genome sequence of a Dickeya fangzhongdai type strain causing bleeding canker of pear tree trunks.</title>
        <authorList>
            <person name="Zhao Y."/>
            <person name="Tian Y."/>
            <person name="Li X."/>
            <person name="Hu B."/>
        </authorList>
    </citation>
    <scope>NUCLEOTIDE SEQUENCE [LARGE SCALE GENOMIC DNA]</scope>
    <source>
        <strain evidence="2">DSM 101947</strain>
    </source>
</reference>
<dbReference type="AlphaFoldDB" id="A0A2K8QQ90"/>
<accession>A0A2K8QQ90</accession>
<name>A0A2K8QQ90_9GAMM</name>
<dbReference type="PANTHER" id="PTHR36849:SF1">
    <property type="entry name" value="CYTOPLASMIC PROTEIN"/>
    <property type="match status" value="1"/>
</dbReference>
<proteinExistence type="predicted"/>
<dbReference type="Pfam" id="PF22752">
    <property type="entry name" value="DUF488-N3i"/>
    <property type="match status" value="1"/>
</dbReference>
<keyword evidence="2" id="KW-1185">Reference proteome</keyword>
<sequence length="124" mass="14525">MSELVQLMRVYDAQPPFSSPTFLVDRLWPRGIAKIRLPDVVWLKDVAPSHELRRWYHANPVEWETFVGMYRAELSQHTAWQPLAALLRQSQPITLLYGSRDTERNHAVVLRDFLIEQAALSERE</sequence>
<dbReference type="GeneID" id="66566204"/>
<dbReference type="InterPro" id="IPR052552">
    <property type="entry name" value="YeaO-like"/>
</dbReference>
<gene>
    <name evidence="1" type="ORF">CVE23_17950</name>
</gene>
<dbReference type="RefSeq" id="WP_038920097.1">
    <property type="nucleotide sequence ID" value="NZ_BMJF01000012.1"/>
</dbReference>
<dbReference type="Proteomes" id="UP000231901">
    <property type="component" value="Chromosome"/>
</dbReference>
<evidence type="ECO:0000313" key="2">
    <source>
        <dbReference type="Proteomes" id="UP000231901"/>
    </source>
</evidence>
<dbReference type="OrthoDB" id="9790745at2"/>
<organism evidence="1 2">
    <name type="scientific">Dickeya fangzhongdai</name>
    <dbReference type="NCBI Taxonomy" id="1778540"/>
    <lineage>
        <taxon>Bacteria</taxon>
        <taxon>Pseudomonadati</taxon>
        <taxon>Pseudomonadota</taxon>
        <taxon>Gammaproteobacteria</taxon>
        <taxon>Enterobacterales</taxon>
        <taxon>Pectobacteriaceae</taxon>
        <taxon>Dickeya</taxon>
    </lineage>
</organism>
<dbReference type="EMBL" id="CP025003">
    <property type="protein sequence ID" value="ATZ95683.1"/>
    <property type="molecule type" value="Genomic_DNA"/>
</dbReference>
<evidence type="ECO:0000313" key="1">
    <source>
        <dbReference type="EMBL" id="ATZ95683.1"/>
    </source>
</evidence>
<dbReference type="PANTHER" id="PTHR36849">
    <property type="entry name" value="CYTOPLASMIC PROTEIN-RELATED"/>
    <property type="match status" value="1"/>
</dbReference>
<protein>
    <submittedName>
        <fullName evidence="1">DUF488 domain-containing protein</fullName>
    </submittedName>
</protein>